<proteinExistence type="predicted"/>
<protein>
    <submittedName>
        <fullName evidence="2">Uncharacterized protein</fullName>
    </submittedName>
</protein>
<evidence type="ECO:0000313" key="3">
    <source>
        <dbReference type="Proteomes" id="UP000321331"/>
    </source>
</evidence>
<feature type="compositionally biased region" description="Basic and acidic residues" evidence="1">
    <location>
        <begin position="100"/>
        <end position="112"/>
    </location>
</feature>
<feature type="region of interest" description="Disordered" evidence="1">
    <location>
        <begin position="78"/>
        <end position="141"/>
    </location>
</feature>
<reference evidence="2 3" key="1">
    <citation type="submission" date="2019-07" db="EMBL/GenBank/DDBJ databases">
        <title>The First High-Quality Draft Genome Sequence of the Causal Agent of the Current Panama Disease Epidemic.</title>
        <authorList>
            <person name="Warmington R.J."/>
            <person name="Kay W."/>
            <person name="Jeffries A."/>
            <person name="Bebber D."/>
            <person name="Moore K."/>
            <person name="Studholme D.J."/>
        </authorList>
    </citation>
    <scope>NUCLEOTIDE SEQUENCE [LARGE SCALE GENOMIC DNA]</scope>
    <source>
        <strain evidence="2 3">TR4</strain>
    </source>
</reference>
<comment type="caution">
    <text evidence="2">The sequence shown here is derived from an EMBL/GenBank/DDBJ whole genome shotgun (WGS) entry which is preliminary data.</text>
</comment>
<evidence type="ECO:0000313" key="2">
    <source>
        <dbReference type="EMBL" id="TXC06775.1"/>
    </source>
</evidence>
<dbReference type="EMBL" id="VMNF01000006">
    <property type="protein sequence ID" value="TXC06775.1"/>
    <property type="molecule type" value="Genomic_DNA"/>
</dbReference>
<feature type="compositionally biased region" description="Gly residues" evidence="1">
    <location>
        <begin position="78"/>
        <end position="88"/>
    </location>
</feature>
<evidence type="ECO:0000256" key="1">
    <source>
        <dbReference type="SAM" id="MobiDB-lite"/>
    </source>
</evidence>
<organism evidence="2 3">
    <name type="scientific">Fusarium oxysporum f. sp. cubense</name>
    <dbReference type="NCBI Taxonomy" id="61366"/>
    <lineage>
        <taxon>Eukaryota</taxon>
        <taxon>Fungi</taxon>
        <taxon>Dikarya</taxon>
        <taxon>Ascomycota</taxon>
        <taxon>Pezizomycotina</taxon>
        <taxon>Sordariomycetes</taxon>
        <taxon>Hypocreomycetidae</taxon>
        <taxon>Hypocreales</taxon>
        <taxon>Nectriaceae</taxon>
        <taxon>Fusarium</taxon>
        <taxon>Fusarium oxysporum species complex</taxon>
    </lineage>
</organism>
<accession>A0A5C6T6Y4</accession>
<feature type="compositionally biased region" description="Basic and acidic residues" evidence="1">
    <location>
        <begin position="121"/>
        <end position="134"/>
    </location>
</feature>
<name>A0A5C6T6Y4_FUSOC</name>
<dbReference type="Proteomes" id="UP000321331">
    <property type="component" value="Unassembled WGS sequence"/>
</dbReference>
<sequence>MYRLLSPKKRPDREVEACCILSKDVDTPGPKNLVRALEDYKLEQDQSFEDWVKTILILLAPNMVESTVLIEGNPIGDGGEGLLAGGGKTYETTPSHIAAGRREPHTPQEQKCTKNKCPNQRSRDESDLTEEKQGTSKRTGK</sequence>
<gene>
    <name evidence="2" type="ORF">FocTR4_00010489</name>
</gene>
<dbReference type="AlphaFoldDB" id="A0A5C6T6Y4"/>